<dbReference type="GO" id="GO:0000976">
    <property type="term" value="F:transcription cis-regulatory region binding"/>
    <property type="evidence" value="ECO:0007669"/>
    <property type="project" value="TreeGrafter"/>
</dbReference>
<dbReference type="InterPro" id="IPR009057">
    <property type="entry name" value="Homeodomain-like_sf"/>
</dbReference>
<dbReference type="eggNOG" id="COG1309">
    <property type="taxonomic scope" value="Bacteria"/>
</dbReference>
<dbReference type="STRING" id="29491.GCA_000820065_00527"/>
<dbReference type="InterPro" id="IPR023772">
    <property type="entry name" value="DNA-bd_HTH_TetR-type_CS"/>
</dbReference>
<dbReference type="InterPro" id="IPR001647">
    <property type="entry name" value="HTH_TetR"/>
</dbReference>
<dbReference type="PROSITE" id="PS01081">
    <property type="entry name" value="HTH_TETR_1"/>
    <property type="match status" value="1"/>
</dbReference>
<evidence type="ECO:0000313" key="5">
    <source>
        <dbReference type="Proteomes" id="UP000000225"/>
    </source>
</evidence>
<feature type="DNA-binding region" description="H-T-H motif" evidence="2">
    <location>
        <begin position="37"/>
        <end position="56"/>
    </location>
</feature>
<gene>
    <name evidence="4" type="ordered locus">ASA_0025</name>
</gene>
<name>A4SH67_AERS4</name>
<evidence type="ECO:0000256" key="2">
    <source>
        <dbReference type="PROSITE-ProRule" id="PRU00335"/>
    </source>
</evidence>
<dbReference type="InterPro" id="IPR050109">
    <property type="entry name" value="HTH-type_TetR-like_transc_reg"/>
</dbReference>
<keyword evidence="1 2" id="KW-0238">DNA-binding</keyword>
<dbReference type="GO" id="GO:0003700">
    <property type="term" value="F:DNA-binding transcription factor activity"/>
    <property type="evidence" value="ECO:0007669"/>
    <property type="project" value="TreeGrafter"/>
</dbReference>
<dbReference type="HOGENOM" id="CLU_069356_12_9_6"/>
<protein>
    <submittedName>
        <fullName evidence="4">Transcriptional regulator, TetR family</fullName>
    </submittedName>
</protein>
<dbReference type="PANTHER" id="PTHR30055">
    <property type="entry name" value="HTH-TYPE TRANSCRIPTIONAL REGULATOR RUTR"/>
    <property type="match status" value="1"/>
</dbReference>
<dbReference type="Gene3D" id="1.10.357.10">
    <property type="entry name" value="Tetracycline Repressor, domain 2"/>
    <property type="match status" value="1"/>
</dbReference>
<feature type="domain" description="HTH tetR-type" evidence="3">
    <location>
        <begin position="14"/>
        <end position="74"/>
    </location>
</feature>
<proteinExistence type="predicted"/>
<dbReference type="PRINTS" id="PR00455">
    <property type="entry name" value="HTHTETR"/>
</dbReference>
<dbReference type="SUPFAM" id="SSF46689">
    <property type="entry name" value="Homeodomain-like"/>
    <property type="match status" value="1"/>
</dbReference>
<evidence type="ECO:0000256" key="1">
    <source>
        <dbReference type="ARBA" id="ARBA00023125"/>
    </source>
</evidence>
<dbReference type="EMBL" id="CP000644">
    <property type="protein sequence ID" value="ABO88239.1"/>
    <property type="molecule type" value="Genomic_DNA"/>
</dbReference>
<sequence>MNERSFSRCDNRVMNKKERIFNAAHEILGEQGFHGLSIAVVAKKAKVAAGTFYRYFSDKDDLIRQLYQHSILQCHPLVMEGVQIDEVSFQQFRRLWLNIHAFFADDPNALKCKLQYECSPLGAELEKDPVIMATWAPLDRFFEQGREQGLFIDLPVRALQVLSLDCVGTLALQRQVHHFELTQEQLEAAIRASWNAILTPNFSTSMEPVHEKVDGHHVADSARPVW</sequence>
<dbReference type="PROSITE" id="PS50977">
    <property type="entry name" value="HTH_TETR_2"/>
    <property type="match status" value="1"/>
</dbReference>
<dbReference type="KEGG" id="asa:ASA_0025"/>
<reference evidence="5" key="1">
    <citation type="journal article" date="2008" name="BMC Genomics">
        <title>The genome of Aeromonas salmonicida subsp. salmonicida A449: insights into the evolution of a fish pathogen.</title>
        <authorList>
            <person name="Reith M.E."/>
            <person name="Singh R.K."/>
            <person name="Curtis B."/>
            <person name="Boyd J.M."/>
            <person name="Bouevitch A."/>
            <person name="Kimball J."/>
            <person name="Munholland J."/>
            <person name="Murphy C."/>
            <person name="Sarty D."/>
            <person name="Williams J."/>
            <person name="Nash J.H."/>
            <person name="Johnson S.C."/>
            <person name="Brown L.L."/>
        </authorList>
    </citation>
    <scope>NUCLEOTIDE SEQUENCE [LARGE SCALE GENOMIC DNA]</scope>
    <source>
        <strain evidence="5">A449</strain>
    </source>
</reference>
<dbReference type="InterPro" id="IPR054422">
    <property type="entry name" value="TetR-like_HI_0893_C"/>
</dbReference>
<dbReference type="PANTHER" id="PTHR30055:SF207">
    <property type="entry name" value="HTH-TYPE TRANSCRIPTIONAL REPRESSOR FATR"/>
    <property type="match status" value="1"/>
</dbReference>
<dbReference type="Proteomes" id="UP000000225">
    <property type="component" value="Chromosome"/>
</dbReference>
<evidence type="ECO:0000259" key="3">
    <source>
        <dbReference type="PROSITE" id="PS50977"/>
    </source>
</evidence>
<dbReference type="Pfam" id="PF22604">
    <property type="entry name" value="TetR_HI_0893_C"/>
    <property type="match status" value="1"/>
</dbReference>
<accession>A4SH67</accession>
<dbReference type="Pfam" id="PF00440">
    <property type="entry name" value="TetR_N"/>
    <property type="match status" value="1"/>
</dbReference>
<evidence type="ECO:0000313" key="4">
    <source>
        <dbReference type="EMBL" id="ABO88239.1"/>
    </source>
</evidence>
<dbReference type="AlphaFoldDB" id="A4SH67"/>
<organism evidence="4 5">
    <name type="scientific">Aeromonas salmonicida (strain A449)</name>
    <dbReference type="NCBI Taxonomy" id="382245"/>
    <lineage>
        <taxon>Bacteria</taxon>
        <taxon>Pseudomonadati</taxon>
        <taxon>Pseudomonadota</taxon>
        <taxon>Gammaproteobacteria</taxon>
        <taxon>Aeromonadales</taxon>
        <taxon>Aeromonadaceae</taxon>
        <taxon>Aeromonas</taxon>
    </lineage>
</organism>